<evidence type="ECO:0000256" key="1">
    <source>
        <dbReference type="ARBA" id="ARBA00022679"/>
    </source>
</evidence>
<evidence type="ECO:0000313" key="9">
    <source>
        <dbReference type="Proteomes" id="UP000054937"/>
    </source>
</evidence>
<evidence type="ECO:0000256" key="3">
    <source>
        <dbReference type="ARBA" id="ARBA00022777"/>
    </source>
</evidence>
<dbReference type="InterPro" id="IPR000719">
    <property type="entry name" value="Prot_kinase_dom"/>
</dbReference>
<dbReference type="Gene3D" id="1.10.510.10">
    <property type="entry name" value="Transferase(Phosphotransferase) domain 1"/>
    <property type="match status" value="1"/>
</dbReference>
<keyword evidence="3 8" id="KW-0418">Kinase</keyword>
<dbReference type="GO" id="GO:0005829">
    <property type="term" value="C:cytosol"/>
    <property type="evidence" value="ECO:0007669"/>
    <property type="project" value="TreeGrafter"/>
</dbReference>
<dbReference type="GO" id="GO:0000045">
    <property type="term" value="P:autophagosome assembly"/>
    <property type="evidence" value="ECO:0007669"/>
    <property type="project" value="TreeGrafter"/>
</dbReference>
<accession>A0A0V0R388</accession>
<reference evidence="8 9" key="1">
    <citation type="journal article" date="2015" name="Sci. Rep.">
        <title>Genome of the facultative scuticociliatosis pathogen Pseudocohnilembus persalinus provides insight into its virulence through horizontal gene transfer.</title>
        <authorList>
            <person name="Xiong J."/>
            <person name="Wang G."/>
            <person name="Cheng J."/>
            <person name="Tian M."/>
            <person name="Pan X."/>
            <person name="Warren A."/>
            <person name="Jiang C."/>
            <person name="Yuan D."/>
            <person name="Miao W."/>
        </authorList>
    </citation>
    <scope>NUCLEOTIDE SEQUENCE [LARGE SCALE GENOMIC DNA]</scope>
    <source>
        <strain evidence="8">36N120E</strain>
    </source>
</reference>
<dbReference type="GO" id="GO:0004674">
    <property type="term" value="F:protein serine/threonine kinase activity"/>
    <property type="evidence" value="ECO:0007669"/>
    <property type="project" value="InterPro"/>
</dbReference>
<dbReference type="AlphaFoldDB" id="A0A0V0R388"/>
<dbReference type="OMA" id="INMINEY"/>
<feature type="compositionally biased region" description="Acidic residues" evidence="6">
    <location>
        <begin position="713"/>
        <end position="723"/>
    </location>
</feature>
<evidence type="ECO:0000256" key="5">
    <source>
        <dbReference type="PROSITE-ProRule" id="PRU10141"/>
    </source>
</evidence>
<dbReference type="PANTHER" id="PTHR24348:SF22">
    <property type="entry name" value="NON-SPECIFIC SERINE_THREONINE PROTEIN KINASE"/>
    <property type="match status" value="1"/>
</dbReference>
<dbReference type="SUPFAM" id="SSF56112">
    <property type="entry name" value="Protein kinase-like (PK-like)"/>
    <property type="match status" value="1"/>
</dbReference>
<keyword evidence="2 5" id="KW-0547">Nucleotide-binding</keyword>
<comment type="caution">
    <text evidence="8">The sequence shown here is derived from an EMBL/GenBank/DDBJ whole genome shotgun (WGS) entry which is preliminary data.</text>
</comment>
<dbReference type="Proteomes" id="UP000054937">
    <property type="component" value="Unassembled WGS sequence"/>
</dbReference>
<dbReference type="Pfam" id="PF00069">
    <property type="entry name" value="Pkinase"/>
    <property type="match status" value="1"/>
</dbReference>
<keyword evidence="4 5" id="KW-0067">ATP-binding</keyword>
<dbReference type="SMART" id="SM00220">
    <property type="entry name" value="S_TKc"/>
    <property type="match status" value="1"/>
</dbReference>
<dbReference type="InterPro" id="IPR008271">
    <property type="entry name" value="Ser/Thr_kinase_AS"/>
</dbReference>
<protein>
    <submittedName>
        <fullName evidence="8">Protein kinase-like domain</fullName>
    </submittedName>
</protein>
<organism evidence="8 9">
    <name type="scientific">Pseudocohnilembus persalinus</name>
    <name type="common">Ciliate</name>
    <dbReference type="NCBI Taxonomy" id="266149"/>
    <lineage>
        <taxon>Eukaryota</taxon>
        <taxon>Sar</taxon>
        <taxon>Alveolata</taxon>
        <taxon>Ciliophora</taxon>
        <taxon>Intramacronucleata</taxon>
        <taxon>Oligohymenophorea</taxon>
        <taxon>Scuticociliatia</taxon>
        <taxon>Philasterida</taxon>
        <taxon>Pseudocohnilembidae</taxon>
        <taxon>Pseudocohnilembus</taxon>
    </lineage>
</organism>
<feature type="region of interest" description="Disordered" evidence="6">
    <location>
        <begin position="484"/>
        <end position="516"/>
    </location>
</feature>
<feature type="domain" description="Protein kinase" evidence="7">
    <location>
        <begin position="45"/>
        <end position="314"/>
    </location>
</feature>
<dbReference type="PANTHER" id="PTHR24348">
    <property type="entry name" value="SERINE/THREONINE-PROTEIN KINASE UNC-51-RELATED"/>
    <property type="match status" value="1"/>
</dbReference>
<evidence type="ECO:0000259" key="7">
    <source>
        <dbReference type="PROSITE" id="PS50011"/>
    </source>
</evidence>
<feature type="region of interest" description="Disordered" evidence="6">
    <location>
        <begin position="709"/>
        <end position="735"/>
    </location>
</feature>
<dbReference type="PROSITE" id="PS00108">
    <property type="entry name" value="PROTEIN_KINASE_ST"/>
    <property type="match status" value="1"/>
</dbReference>
<feature type="region of interest" description="Disordered" evidence="6">
    <location>
        <begin position="371"/>
        <end position="403"/>
    </location>
</feature>
<dbReference type="GO" id="GO:0005776">
    <property type="term" value="C:autophagosome"/>
    <property type="evidence" value="ECO:0007669"/>
    <property type="project" value="TreeGrafter"/>
</dbReference>
<evidence type="ECO:0000256" key="2">
    <source>
        <dbReference type="ARBA" id="ARBA00022741"/>
    </source>
</evidence>
<dbReference type="PROSITE" id="PS00107">
    <property type="entry name" value="PROTEIN_KINASE_ATP"/>
    <property type="match status" value="1"/>
</dbReference>
<gene>
    <name evidence="8" type="ORF">PPERSA_07476</name>
</gene>
<keyword evidence="1" id="KW-0808">Transferase</keyword>
<dbReference type="InterPro" id="IPR011009">
    <property type="entry name" value="Kinase-like_dom_sf"/>
</dbReference>
<name>A0A0V0R388_PSEPJ</name>
<dbReference type="EMBL" id="LDAU01000059">
    <property type="protein sequence ID" value="KRX08664.1"/>
    <property type="molecule type" value="Genomic_DNA"/>
</dbReference>
<dbReference type="GO" id="GO:0016020">
    <property type="term" value="C:membrane"/>
    <property type="evidence" value="ECO:0007669"/>
    <property type="project" value="TreeGrafter"/>
</dbReference>
<evidence type="ECO:0000313" key="8">
    <source>
        <dbReference type="EMBL" id="KRX08664.1"/>
    </source>
</evidence>
<feature type="binding site" evidence="5">
    <location>
        <position position="75"/>
    </location>
    <ligand>
        <name>ATP</name>
        <dbReference type="ChEBI" id="CHEBI:30616"/>
    </ligand>
</feature>
<dbReference type="GO" id="GO:0000407">
    <property type="term" value="C:phagophore assembly site"/>
    <property type="evidence" value="ECO:0007669"/>
    <property type="project" value="TreeGrafter"/>
</dbReference>
<dbReference type="PROSITE" id="PS50011">
    <property type="entry name" value="PROTEIN_KINASE_DOM"/>
    <property type="match status" value="1"/>
</dbReference>
<evidence type="ECO:0000256" key="4">
    <source>
        <dbReference type="ARBA" id="ARBA00022840"/>
    </source>
</evidence>
<dbReference type="InterPro" id="IPR045269">
    <property type="entry name" value="Atg1-like"/>
</dbReference>
<proteinExistence type="predicted"/>
<dbReference type="InterPro" id="IPR017441">
    <property type="entry name" value="Protein_kinase_ATP_BS"/>
</dbReference>
<evidence type="ECO:0000256" key="6">
    <source>
        <dbReference type="SAM" id="MobiDB-lite"/>
    </source>
</evidence>
<dbReference type="GO" id="GO:0005524">
    <property type="term" value="F:ATP binding"/>
    <property type="evidence" value="ECO:0007669"/>
    <property type="project" value="UniProtKB-UniRule"/>
</dbReference>
<sequence>MQEQNGVEGGQKIIKKNINLDTLSMKSNNLDLSRIPNYKKVHQYLIKNQLLGKGSFASTFMSTLERDQSQIFACKIVNKQSIMDKLVGQQNTQEKLLEIIQQFKQEIQLWKQLQNPFCIKFYDLAETSKNIYMFIEFCDSHDLETKLKKEHIDQNEIILLIYQIIHGCKYLYDLNIVHRDLKPENILIHDGQAKIADFGFAKMIPQEKKDQASVNQWIGSPYYMAPQVLQKQAYSIKCDVWSLGVMFYRLLYQKLPWEKINSLQDLIRSIHIKQIIYPKTEFQELSNLVQGMLVISEEYRYSINECKELIDSLVYRLVKENPSFKTQFEKIAERTQEPINHQNLNMNEIQKSHDNLYSNVNQLQQYSETFQNKEVQDQSKQSQKSEKQIDNIQKQQGKIDATGLNNMQVQQKDVDKNNMQQMIQHYPQNLEQPQQYVQSNSSDITKINNQNQMLYENQINLSKSQQIIYQQYMQSQNLFQMYQQNPQQGQQQQSQLQQNAQTQHSSQNSTNSNISMQYGNFKMGIPQYNTQEKSPQQLLNQQNPFGSIYNLYGQQTYQQQMQSQPFFNYQQNPQLLNNSSQYQFQNQYQFLNSQNNFKNPSMINYSNFMHSQNFFQNNQQSQNQQQNQQQNVDGLKQQLKSMGVNYQTNQFNQQQQQLNNQQIQQIQQQGLLKNEIDNKNEQQKQIDVNLVEKQVKINGVKNEEGFLDTNMGEQEEQEGEYSDEETKKKVRKTKKSLKNKEKKLIQENKNKKMPDEIQIEENNIVVQNQDDMSFTSNIKKSKKNVWQQSRHKNIWTNFGKALKKTFQNHPIFQERLSSLIEKLFNIDKESQLDDLEDLKREFLDYIEINLKLNRKIDFKEGWTLYEEDKEKILNFKQVLRELSYIFFQDYALQYLLNSRMKDFNVHIKAIPRMLSSLENPLLLVPEGGIFRGI</sequence>
<keyword evidence="9" id="KW-1185">Reference proteome</keyword>
<dbReference type="InParanoid" id="A0A0V0R388"/>
<dbReference type="GO" id="GO:0010506">
    <property type="term" value="P:regulation of autophagy"/>
    <property type="evidence" value="ECO:0007669"/>
    <property type="project" value="InterPro"/>
</dbReference>